<protein>
    <submittedName>
        <fullName evidence="1">Uncharacterized protein</fullName>
    </submittedName>
</protein>
<dbReference type="EMBL" id="JAENGP010000004">
    <property type="protein sequence ID" value="MBK1780608.1"/>
    <property type="molecule type" value="Genomic_DNA"/>
</dbReference>
<accession>A0ABS1ECK0</accession>
<dbReference type="RefSeq" id="WP_200234654.1">
    <property type="nucleotide sequence ID" value="NZ_JAENGP010000004.1"/>
</dbReference>
<name>A0ABS1ECK0_9BURK</name>
<sequence>MNIYRYNTDDDFENSYEFKCDFDCHDRDPGFIAKQAADDYHSEHDGWECLWPINMTLWLPNGTLIGKFEIDREFDPVFLARKVEE</sequence>
<organism evidence="1 2">
    <name type="scientific">Advenella mandrilli</name>
    <dbReference type="NCBI Taxonomy" id="2800330"/>
    <lineage>
        <taxon>Bacteria</taxon>
        <taxon>Pseudomonadati</taxon>
        <taxon>Pseudomonadota</taxon>
        <taxon>Betaproteobacteria</taxon>
        <taxon>Burkholderiales</taxon>
        <taxon>Alcaligenaceae</taxon>
    </lineage>
</organism>
<keyword evidence="2" id="KW-1185">Reference proteome</keyword>
<gene>
    <name evidence="1" type="ORF">JHL22_05200</name>
</gene>
<reference evidence="1 2" key="1">
    <citation type="submission" date="2020-12" db="EMBL/GenBank/DDBJ databases">
        <authorList>
            <person name="Lu T."/>
            <person name="Wang Q."/>
            <person name="Han X."/>
        </authorList>
    </citation>
    <scope>NUCLEOTIDE SEQUENCE [LARGE SCALE GENOMIC DNA]</scope>
    <source>
        <strain evidence="1 2">WQ 585</strain>
    </source>
</reference>
<evidence type="ECO:0000313" key="2">
    <source>
        <dbReference type="Proteomes" id="UP000635316"/>
    </source>
</evidence>
<proteinExistence type="predicted"/>
<comment type="caution">
    <text evidence="1">The sequence shown here is derived from an EMBL/GenBank/DDBJ whole genome shotgun (WGS) entry which is preliminary data.</text>
</comment>
<evidence type="ECO:0000313" key="1">
    <source>
        <dbReference type="EMBL" id="MBK1780608.1"/>
    </source>
</evidence>
<dbReference type="Proteomes" id="UP000635316">
    <property type="component" value="Unassembled WGS sequence"/>
</dbReference>